<keyword evidence="3" id="KW-1185">Reference proteome</keyword>
<keyword evidence="1" id="KW-0812">Transmembrane</keyword>
<evidence type="ECO:0000313" key="2">
    <source>
        <dbReference type="EMBL" id="KAF2690749.1"/>
    </source>
</evidence>
<feature type="transmembrane region" description="Helical" evidence="1">
    <location>
        <begin position="50"/>
        <end position="77"/>
    </location>
</feature>
<gene>
    <name evidence="2" type="ORF">K458DRAFT_62350</name>
</gene>
<organism evidence="2 3">
    <name type="scientific">Lentithecium fluviatile CBS 122367</name>
    <dbReference type="NCBI Taxonomy" id="1168545"/>
    <lineage>
        <taxon>Eukaryota</taxon>
        <taxon>Fungi</taxon>
        <taxon>Dikarya</taxon>
        <taxon>Ascomycota</taxon>
        <taxon>Pezizomycotina</taxon>
        <taxon>Dothideomycetes</taxon>
        <taxon>Pleosporomycetidae</taxon>
        <taxon>Pleosporales</taxon>
        <taxon>Massarineae</taxon>
        <taxon>Lentitheciaceae</taxon>
        <taxon>Lentithecium</taxon>
    </lineage>
</organism>
<protein>
    <submittedName>
        <fullName evidence="2">Uncharacterized protein</fullName>
    </submittedName>
</protein>
<keyword evidence="1" id="KW-0472">Membrane</keyword>
<dbReference type="Proteomes" id="UP000799291">
    <property type="component" value="Unassembled WGS sequence"/>
</dbReference>
<keyword evidence="1" id="KW-1133">Transmembrane helix</keyword>
<reference evidence="2" key="1">
    <citation type="journal article" date="2020" name="Stud. Mycol.">
        <title>101 Dothideomycetes genomes: a test case for predicting lifestyles and emergence of pathogens.</title>
        <authorList>
            <person name="Haridas S."/>
            <person name="Albert R."/>
            <person name="Binder M."/>
            <person name="Bloem J."/>
            <person name="Labutti K."/>
            <person name="Salamov A."/>
            <person name="Andreopoulos B."/>
            <person name="Baker S."/>
            <person name="Barry K."/>
            <person name="Bills G."/>
            <person name="Bluhm B."/>
            <person name="Cannon C."/>
            <person name="Castanera R."/>
            <person name="Culley D."/>
            <person name="Daum C."/>
            <person name="Ezra D."/>
            <person name="Gonzalez J."/>
            <person name="Henrissat B."/>
            <person name="Kuo A."/>
            <person name="Liang C."/>
            <person name="Lipzen A."/>
            <person name="Lutzoni F."/>
            <person name="Magnuson J."/>
            <person name="Mondo S."/>
            <person name="Nolan M."/>
            <person name="Ohm R."/>
            <person name="Pangilinan J."/>
            <person name="Park H.-J."/>
            <person name="Ramirez L."/>
            <person name="Alfaro M."/>
            <person name="Sun H."/>
            <person name="Tritt A."/>
            <person name="Yoshinaga Y."/>
            <person name="Zwiers L.-H."/>
            <person name="Turgeon B."/>
            <person name="Goodwin S."/>
            <person name="Spatafora J."/>
            <person name="Crous P."/>
            <person name="Grigoriev I."/>
        </authorList>
    </citation>
    <scope>NUCLEOTIDE SEQUENCE</scope>
    <source>
        <strain evidence="2">CBS 122367</strain>
    </source>
</reference>
<dbReference type="AlphaFoldDB" id="A0A6G1JKR8"/>
<proteinExistence type="predicted"/>
<evidence type="ECO:0000256" key="1">
    <source>
        <dbReference type="SAM" id="Phobius"/>
    </source>
</evidence>
<sequence>MYSLFGTSAVGLDRIGIGCISRLIETALDACLVMGEAGVLCRLNLLANGIILVAVLRSLSLTVLSSLVLLGVLGFFLECLRLRLK</sequence>
<dbReference type="EMBL" id="MU005570">
    <property type="protein sequence ID" value="KAF2690749.1"/>
    <property type="molecule type" value="Genomic_DNA"/>
</dbReference>
<name>A0A6G1JKR8_9PLEO</name>
<evidence type="ECO:0000313" key="3">
    <source>
        <dbReference type="Proteomes" id="UP000799291"/>
    </source>
</evidence>
<accession>A0A6G1JKR8</accession>